<evidence type="ECO:0000313" key="2">
    <source>
        <dbReference type="EMBL" id="MDC7228234.1"/>
    </source>
</evidence>
<keyword evidence="1" id="KW-1133">Transmembrane helix</keyword>
<sequence>MGLSRIITGQGFITFLLYVRAFGQVPLSEAFAFNSLNYILVFLADMFIPGDKPNMYRGIGRILITCGFLFPLRLQHLMHRLTYAQLKSFSAEPV</sequence>
<protein>
    <submittedName>
        <fullName evidence="2">Uncharacterized protein</fullName>
    </submittedName>
</protein>
<organism evidence="2 3">
    <name type="scientific">Candidatus Thalassospirochaeta sargassi</name>
    <dbReference type="NCBI Taxonomy" id="3119039"/>
    <lineage>
        <taxon>Bacteria</taxon>
        <taxon>Pseudomonadati</taxon>
        <taxon>Spirochaetota</taxon>
        <taxon>Spirochaetia</taxon>
        <taxon>Spirochaetales</taxon>
        <taxon>Spirochaetaceae</taxon>
        <taxon>Candidatus Thalassospirochaeta</taxon>
    </lineage>
</organism>
<comment type="caution">
    <text evidence="2">The sequence shown here is derived from an EMBL/GenBank/DDBJ whole genome shotgun (WGS) entry which is preliminary data.</text>
</comment>
<dbReference type="Proteomes" id="UP001221217">
    <property type="component" value="Unassembled WGS sequence"/>
</dbReference>
<keyword evidence="1" id="KW-0812">Transmembrane</keyword>
<feature type="transmembrane region" description="Helical" evidence="1">
    <location>
        <begin position="31"/>
        <end position="48"/>
    </location>
</feature>
<dbReference type="Gene3D" id="1.10.3730.20">
    <property type="match status" value="1"/>
</dbReference>
<evidence type="ECO:0000313" key="3">
    <source>
        <dbReference type="Proteomes" id="UP001221217"/>
    </source>
</evidence>
<name>A0AAJ1IHE9_9SPIO</name>
<dbReference type="AlphaFoldDB" id="A0AAJ1IHE9"/>
<gene>
    <name evidence="2" type="ORF">PQJ61_15840</name>
</gene>
<proteinExistence type="predicted"/>
<keyword evidence="1" id="KW-0472">Membrane</keyword>
<dbReference type="SUPFAM" id="SSF103481">
    <property type="entry name" value="Multidrug resistance efflux transporter EmrE"/>
    <property type="match status" value="1"/>
</dbReference>
<dbReference type="EMBL" id="JAQQAL010000042">
    <property type="protein sequence ID" value="MDC7228234.1"/>
    <property type="molecule type" value="Genomic_DNA"/>
</dbReference>
<dbReference type="InterPro" id="IPR037185">
    <property type="entry name" value="EmrE-like"/>
</dbReference>
<accession>A0AAJ1IHE9</accession>
<evidence type="ECO:0000256" key="1">
    <source>
        <dbReference type="SAM" id="Phobius"/>
    </source>
</evidence>
<reference evidence="2 3" key="1">
    <citation type="submission" date="2022-12" db="EMBL/GenBank/DDBJ databases">
        <title>Metagenome assembled genome from gulf of manar.</title>
        <authorList>
            <person name="Kohli P."/>
            <person name="Pk S."/>
            <person name="Venkata Ramana C."/>
            <person name="Sasikala C."/>
        </authorList>
    </citation>
    <scope>NUCLEOTIDE SEQUENCE [LARGE SCALE GENOMIC DNA]</scope>
    <source>
        <strain evidence="2">JB008</strain>
    </source>
</reference>